<dbReference type="RefSeq" id="WP_170904793.1">
    <property type="nucleotide sequence ID" value="NZ_CP095311.1"/>
</dbReference>
<sequence length="243" mass="27810">MNQKKADEHQDVVVIEQRDKRSYLYIGLAAALGLALGGLVGSSVTETKWQTAYAGLQVNVQALQENAKALNEQTAQQAERQEQEWQVKLQEHLEQQKTQHQEQLDQLEQQIAELEKVNLSLDQQLAKQNNALQSADEKNARLHRQADMQSILFERSRELFQKELKIKQEVEQLQKEQKQLNDALPILKKECDVYLKGQSWDAKSDACDKQDAASSRLSQVEQMLRVHQLDLQEIKSLSAEIGL</sequence>
<reference evidence="1" key="1">
    <citation type="submission" date="2020-08" db="EMBL/GenBank/DDBJ databases">
        <title>Genome Sequencing and Pan-Genome Analysis of Migratory bird Vibrio Strains, Inner Mongolia.</title>
        <authorList>
            <person name="Zheng L."/>
        </authorList>
    </citation>
    <scope>NUCLEOTIDE SEQUENCE</scope>
    <source>
        <strain evidence="1">M13F</strain>
    </source>
</reference>
<accession>A0A9X0UHQ7</accession>
<keyword evidence="2" id="KW-1185">Reference proteome</keyword>
<gene>
    <name evidence="1" type="ORF">H8Q88_04425</name>
</gene>
<evidence type="ECO:0000313" key="2">
    <source>
        <dbReference type="Proteomes" id="UP000615796"/>
    </source>
</evidence>
<dbReference type="EMBL" id="JACRUP010000001">
    <property type="protein sequence ID" value="MBC5850204.1"/>
    <property type="molecule type" value="Genomic_DNA"/>
</dbReference>
<organism evidence="1 2">
    <name type="scientific">Vibrio metschnikovii</name>
    <dbReference type="NCBI Taxonomy" id="28172"/>
    <lineage>
        <taxon>Bacteria</taxon>
        <taxon>Pseudomonadati</taxon>
        <taxon>Pseudomonadota</taxon>
        <taxon>Gammaproteobacteria</taxon>
        <taxon>Vibrionales</taxon>
        <taxon>Vibrionaceae</taxon>
        <taxon>Vibrio</taxon>
    </lineage>
</organism>
<name>A0A9X0UHQ7_VIBME</name>
<dbReference type="Proteomes" id="UP000615796">
    <property type="component" value="Unassembled WGS sequence"/>
</dbReference>
<dbReference type="AlphaFoldDB" id="A0A9X0UHQ7"/>
<protein>
    <submittedName>
        <fullName evidence="1">Chromosome partitioning protein ParA</fullName>
    </submittedName>
</protein>
<proteinExistence type="predicted"/>
<evidence type="ECO:0000313" key="1">
    <source>
        <dbReference type="EMBL" id="MBC5850204.1"/>
    </source>
</evidence>
<comment type="caution">
    <text evidence="1">The sequence shown here is derived from an EMBL/GenBank/DDBJ whole genome shotgun (WGS) entry which is preliminary data.</text>
</comment>